<keyword evidence="1" id="KW-0805">Transcription regulation</keyword>
<dbReference type="InterPro" id="IPR036388">
    <property type="entry name" value="WH-like_DNA-bd_sf"/>
</dbReference>
<dbReference type="HOGENOM" id="CLU_017584_10_0_9"/>
<dbReference type="EMBL" id="CP029477">
    <property type="protein sequence ID" value="AWM75349.1"/>
    <property type="molecule type" value="Genomic_DNA"/>
</dbReference>
<evidence type="ECO:0000256" key="2">
    <source>
        <dbReference type="ARBA" id="ARBA00023125"/>
    </source>
</evidence>
<evidence type="ECO:0000256" key="3">
    <source>
        <dbReference type="ARBA" id="ARBA00023163"/>
    </source>
</evidence>
<evidence type="ECO:0000313" key="6">
    <source>
        <dbReference type="EMBL" id="KJY55373.1"/>
    </source>
</evidence>
<keyword evidence="2" id="KW-0238">DNA-binding</keyword>
<dbReference type="PANTHER" id="PTHR38445">
    <property type="entry name" value="HTH-TYPE TRANSCRIPTIONAL REPRESSOR YTRA"/>
    <property type="match status" value="1"/>
</dbReference>
<name>A0A0F4LAQ4_9LACO</name>
<keyword evidence="3" id="KW-0804">Transcription</keyword>
<keyword evidence="8" id="KW-1185">Reference proteome</keyword>
<dbReference type="RefSeq" id="WP_045928105.1">
    <property type="nucleotide sequence ID" value="NZ_CP029477.1"/>
</dbReference>
<evidence type="ECO:0000256" key="1">
    <source>
        <dbReference type="ARBA" id="ARBA00023015"/>
    </source>
</evidence>
<dbReference type="Proteomes" id="UP000246036">
    <property type="component" value="Chromosome"/>
</dbReference>
<dbReference type="STRING" id="1218493.JF76_10080"/>
<dbReference type="Proteomes" id="UP000033533">
    <property type="component" value="Unassembled WGS sequence"/>
</dbReference>
<dbReference type="EMBL" id="JXBY01000019">
    <property type="protein sequence ID" value="KJY55373.1"/>
    <property type="molecule type" value="Genomic_DNA"/>
</dbReference>
<evidence type="ECO:0000313" key="5">
    <source>
        <dbReference type="EMBL" id="AWM75349.1"/>
    </source>
</evidence>
<dbReference type="PANTHER" id="PTHR38445:SF6">
    <property type="entry name" value="GNTR-FAMILY TRANSCRIPTIONAL REGULATOR"/>
    <property type="match status" value="1"/>
</dbReference>
<proteinExistence type="predicted"/>
<dbReference type="CDD" id="cd07377">
    <property type="entry name" value="WHTH_GntR"/>
    <property type="match status" value="1"/>
</dbReference>
<reference evidence="6 7" key="1">
    <citation type="submission" date="2014-12" db="EMBL/GenBank/DDBJ databases">
        <title>Comparative genomics of the lactic acid bacteria isolated from the honey bee gut.</title>
        <authorList>
            <person name="Ellegaard K.M."/>
            <person name="Tamarit D."/>
            <person name="Javelind E."/>
            <person name="Olofsson T."/>
            <person name="Andersson S.G."/>
            <person name="Vasquez A."/>
        </authorList>
    </citation>
    <scope>NUCLEOTIDE SEQUENCE [LARGE SCALE GENOMIC DNA]</scope>
    <source>
        <strain evidence="6 7">Biut2</strain>
    </source>
</reference>
<dbReference type="SMART" id="SM00345">
    <property type="entry name" value="HTH_GNTR"/>
    <property type="match status" value="1"/>
</dbReference>
<protein>
    <submittedName>
        <fullName evidence="5 6">Transcriptional regulator</fullName>
    </submittedName>
</protein>
<dbReference type="GO" id="GO:0003700">
    <property type="term" value="F:DNA-binding transcription factor activity"/>
    <property type="evidence" value="ECO:0007669"/>
    <property type="project" value="InterPro"/>
</dbReference>
<gene>
    <name evidence="5" type="ORF">DKL58_04895</name>
    <name evidence="6" type="ORF">JF76_10080</name>
</gene>
<dbReference type="Pfam" id="PF00392">
    <property type="entry name" value="GntR"/>
    <property type="match status" value="1"/>
</dbReference>
<organism evidence="6 7">
    <name type="scientific">Lactobacillus kullabergensis</name>
    <dbReference type="NCBI Taxonomy" id="1218493"/>
    <lineage>
        <taxon>Bacteria</taxon>
        <taxon>Bacillati</taxon>
        <taxon>Bacillota</taxon>
        <taxon>Bacilli</taxon>
        <taxon>Lactobacillales</taxon>
        <taxon>Lactobacillaceae</taxon>
        <taxon>Lactobacillus</taxon>
    </lineage>
</organism>
<dbReference type="Gene3D" id="1.10.10.10">
    <property type="entry name" value="Winged helix-like DNA-binding domain superfamily/Winged helix DNA-binding domain"/>
    <property type="match status" value="1"/>
</dbReference>
<dbReference type="SUPFAM" id="SSF46785">
    <property type="entry name" value="Winged helix' DNA-binding domain"/>
    <property type="match status" value="1"/>
</dbReference>
<dbReference type="OrthoDB" id="362473at2"/>
<dbReference type="InterPro" id="IPR036390">
    <property type="entry name" value="WH_DNA-bd_sf"/>
</dbReference>
<dbReference type="KEGG" id="lkl:DKL58_04895"/>
<feature type="domain" description="HTH gntR-type" evidence="4">
    <location>
        <begin position="7"/>
        <end position="75"/>
    </location>
</feature>
<evidence type="ECO:0000313" key="7">
    <source>
        <dbReference type="Proteomes" id="UP000033533"/>
    </source>
</evidence>
<dbReference type="InterPro" id="IPR000524">
    <property type="entry name" value="Tscrpt_reg_HTH_GntR"/>
</dbReference>
<dbReference type="PATRIC" id="fig|1218493.3.peg.1060"/>
<evidence type="ECO:0000313" key="8">
    <source>
        <dbReference type="Proteomes" id="UP000246036"/>
    </source>
</evidence>
<evidence type="ECO:0000259" key="4">
    <source>
        <dbReference type="PROSITE" id="PS50949"/>
    </source>
</evidence>
<dbReference type="AlphaFoldDB" id="A0A0F4LAQ4"/>
<dbReference type="GO" id="GO:0003677">
    <property type="term" value="F:DNA binding"/>
    <property type="evidence" value="ECO:0007669"/>
    <property type="project" value="UniProtKB-KW"/>
</dbReference>
<reference evidence="5 8" key="2">
    <citation type="submission" date="2018-05" db="EMBL/GenBank/DDBJ databases">
        <title>Reference genomes for bee gut microbiota database.</title>
        <authorList>
            <person name="Ellegaard K.M."/>
        </authorList>
    </citation>
    <scope>NUCLEOTIDE SEQUENCE [LARGE SCALE GENOMIC DNA]</scope>
    <source>
        <strain evidence="5 8">ESL0186</strain>
    </source>
</reference>
<dbReference type="PROSITE" id="PS50949">
    <property type="entry name" value="HTH_GNTR"/>
    <property type="match status" value="1"/>
</dbReference>
<sequence length="117" mass="13448">MNFKDSLPIYIQIKEYLCRQIITGKLEPNQMIPSVRNLATQLTVNVNTIQKALRQMINSGLLVTKRGEGNYVTSDKKLLEKIKRDMIVAEQRKFVQNMKSIGITPKQTHLILANHLK</sequence>
<accession>A0A0F4LAQ4</accession>